<evidence type="ECO:0000256" key="7">
    <source>
        <dbReference type="ARBA" id="ARBA00023180"/>
    </source>
</evidence>
<evidence type="ECO:0000256" key="8">
    <source>
        <dbReference type="SAM" id="Phobius"/>
    </source>
</evidence>
<feature type="transmembrane region" description="Helical" evidence="8">
    <location>
        <begin position="268"/>
        <end position="289"/>
    </location>
</feature>
<dbReference type="InterPro" id="IPR050645">
    <property type="entry name" value="Histidine_acid_phosphatase"/>
</dbReference>
<dbReference type="PROSITE" id="PS00778">
    <property type="entry name" value="HIS_ACID_PHOSPHAT_2"/>
    <property type="match status" value="1"/>
</dbReference>
<evidence type="ECO:0000256" key="5">
    <source>
        <dbReference type="ARBA" id="ARBA00022801"/>
    </source>
</evidence>
<dbReference type="GO" id="GO:0003993">
    <property type="term" value="F:acid phosphatase activity"/>
    <property type="evidence" value="ECO:0007669"/>
    <property type="project" value="UniProtKB-EC"/>
</dbReference>
<organism evidence="9">
    <name type="scientific">Lepeophtheirus salmonis</name>
    <name type="common">Salmon louse</name>
    <name type="synonym">Caligus salmonis</name>
    <dbReference type="NCBI Taxonomy" id="72036"/>
    <lineage>
        <taxon>Eukaryota</taxon>
        <taxon>Metazoa</taxon>
        <taxon>Ecdysozoa</taxon>
        <taxon>Arthropoda</taxon>
        <taxon>Crustacea</taxon>
        <taxon>Multicrustacea</taxon>
        <taxon>Hexanauplia</taxon>
        <taxon>Copepoda</taxon>
        <taxon>Siphonostomatoida</taxon>
        <taxon>Caligidae</taxon>
        <taxon>Lepeophtheirus</taxon>
    </lineage>
</organism>
<evidence type="ECO:0000256" key="6">
    <source>
        <dbReference type="ARBA" id="ARBA00023157"/>
    </source>
</evidence>
<keyword evidence="4" id="KW-0732">Signal</keyword>
<keyword evidence="6" id="KW-1015">Disulfide bond</keyword>
<dbReference type="InterPro" id="IPR029033">
    <property type="entry name" value="His_PPase_superfam"/>
</dbReference>
<evidence type="ECO:0000313" key="9">
    <source>
        <dbReference type="EMBL" id="CDW32790.1"/>
    </source>
</evidence>
<dbReference type="EMBL" id="HACA01015429">
    <property type="protein sequence ID" value="CDW32790.1"/>
    <property type="molecule type" value="Transcribed_RNA"/>
</dbReference>
<comment type="catalytic activity">
    <reaction evidence="1">
        <text>a phosphate monoester + H2O = an alcohol + phosphate</text>
        <dbReference type="Rhea" id="RHEA:15017"/>
        <dbReference type="ChEBI" id="CHEBI:15377"/>
        <dbReference type="ChEBI" id="CHEBI:30879"/>
        <dbReference type="ChEBI" id="CHEBI:43474"/>
        <dbReference type="ChEBI" id="CHEBI:67140"/>
        <dbReference type="EC" id="3.1.3.2"/>
    </reaction>
</comment>
<evidence type="ECO:0000256" key="4">
    <source>
        <dbReference type="ARBA" id="ARBA00022729"/>
    </source>
</evidence>
<dbReference type="Pfam" id="PF00328">
    <property type="entry name" value="His_Phos_2"/>
    <property type="match status" value="1"/>
</dbReference>
<accession>A0A0K2U422</accession>
<evidence type="ECO:0000256" key="1">
    <source>
        <dbReference type="ARBA" id="ARBA00000032"/>
    </source>
</evidence>
<dbReference type="InterPro" id="IPR033379">
    <property type="entry name" value="Acid_Pase_AS"/>
</dbReference>
<dbReference type="PANTHER" id="PTHR11567">
    <property type="entry name" value="ACID PHOSPHATASE-RELATED"/>
    <property type="match status" value="1"/>
</dbReference>
<dbReference type="SUPFAM" id="SSF53254">
    <property type="entry name" value="Phosphoglycerate mutase-like"/>
    <property type="match status" value="1"/>
</dbReference>
<sequence length="308" mass="35415">MSALSNLAGLYPPEGSQIWNPNLLWQPIPVHTVPGIHDIILGSQFECPKFKLLRNITINKDPYFKALNEKYKLLYSYVTKHSGQLIDNIEYITYIHDTLFIEELYNKSLPEWTKKVYPEPLNKLSAISFVTETWTKELKRLKSGLFIARLLHNFEKAMDSTSPDFIMYSAHDNTVSGLLNSLGIFDIQIPPYASCVIMELHQSPNGSMLLRFQYRNDTTKPPYDLILPGCTLFCPLESFKELTSPIRLSVEEWKAECQIDSTINVVRIVSVFVAILFLMIMIISVTYVIHRKLRHNDSGYVSIVQEPH</sequence>
<dbReference type="PANTHER" id="PTHR11567:SF211">
    <property type="entry name" value="PROSTATIC ACID PHOSPHATASE"/>
    <property type="match status" value="1"/>
</dbReference>
<comment type="similarity">
    <text evidence="2">Belongs to the histidine acid phosphatase family.</text>
</comment>
<evidence type="ECO:0000256" key="2">
    <source>
        <dbReference type="ARBA" id="ARBA00005375"/>
    </source>
</evidence>
<keyword evidence="8" id="KW-0472">Membrane</keyword>
<dbReference type="Gene3D" id="3.40.50.1240">
    <property type="entry name" value="Phosphoglycerate mutase-like"/>
    <property type="match status" value="1"/>
</dbReference>
<proteinExistence type="inferred from homology"/>
<evidence type="ECO:0000256" key="3">
    <source>
        <dbReference type="ARBA" id="ARBA00012646"/>
    </source>
</evidence>
<keyword evidence="5" id="KW-0378">Hydrolase</keyword>
<dbReference type="CDD" id="cd07061">
    <property type="entry name" value="HP_HAP_like"/>
    <property type="match status" value="1"/>
</dbReference>
<reference evidence="9" key="1">
    <citation type="submission" date="2014-05" db="EMBL/GenBank/DDBJ databases">
        <authorList>
            <person name="Chronopoulou M."/>
        </authorList>
    </citation>
    <scope>NUCLEOTIDE SEQUENCE</scope>
    <source>
        <tissue evidence="9">Whole organism</tissue>
    </source>
</reference>
<dbReference type="EC" id="3.1.3.2" evidence="3"/>
<dbReference type="AlphaFoldDB" id="A0A0K2U422"/>
<dbReference type="OrthoDB" id="10257284at2759"/>
<keyword evidence="8" id="KW-1133">Transmembrane helix</keyword>
<keyword evidence="8" id="KW-0812">Transmembrane</keyword>
<keyword evidence="7" id="KW-0325">Glycoprotein</keyword>
<dbReference type="InterPro" id="IPR000560">
    <property type="entry name" value="His_Pase_clade-2"/>
</dbReference>
<protein>
    <recommendedName>
        <fullName evidence="3">acid phosphatase</fullName>
        <ecNumber evidence="3">3.1.3.2</ecNumber>
    </recommendedName>
</protein>
<name>A0A0K2U422_LEPSM</name>